<feature type="compositionally biased region" description="Polar residues" evidence="1">
    <location>
        <begin position="76"/>
        <end position="89"/>
    </location>
</feature>
<organism evidence="2 3">
    <name type="scientific">Ridgeia piscesae</name>
    <name type="common">Tubeworm</name>
    <dbReference type="NCBI Taxonomy" id="27915"/>
    <lineage>
        <taxon>Eukaryota</taxon>
        <taxon>Metazoa</taxon>
        <taxon>Spiralia</taxon>
        <taxon>Lophotrochozoa</taxon>
        <taxon>Annelida</taxon>
        <taxon>Polychaeta</taxon>
        <taxon>Sedentaria</taxon>
        <taxon>Canalipalpata</taxon>
        <taxon>Sabellida</taxon>
        <taxon>Siboglinidae</taxon>
        <taxon>Ridgeia</taxon>
    </lineage>
</organism>
<evidence type="ECO:0000313" key="2">
    <source>
        <dbReference type="EMBL" id="KAK2175915.1"/>
    </source>
</evidence>
<comment type="caution">
    <text evidence="2">The sequence shown here is derived from an EMBL/GenBank/DDBJ whole genome shotgun (WGS) entry which is preliminary data.</text>
</comment>
<gene>
    <name evidence="2" type="ORF">NP493_698g01005</name>
</gene>
<accession>A0AAD9NMX3</accession>
<name>A0AAD9NMX3_RIDPI</name>
<keyword evidence="3" id="KW-1185">Reference proteome</keyword>
<feature type="compositionally biased region" description="Basic and acidic residues" evidence="1">
    <location>
        <begin position="95"/>
        <end position="116"/>
    </location>
</feature>
<reference evidence="2" key="1">
    <citation type="journal article" date="2023" name="Mol. Biol. Evol.">
        <title>Third-Generation Sequencing Reveals the Adaptive Role of the Epigenome in Three Deep-Sea Polychaetes.</title>
        <authorList>
            <person name="Perez M."/>
            <person name="Aroh O."/>
            <person name="Sun Y."/>
            <person name="Lan Y."/>
            <person name="Juniper S.K."/>
            <person name="Young C.R."/>
            <person name="Angers B."/>
            <person name="Qian P.Y."/>
        </authorList>
    </citation>
    <scope>NUCLEOTIDE SEQUENCE</scope>
    <source>
        <strain evidence="2">R07B-5</strain>
    </source>
</reference>
<evidence type="ECO:0000256" key="1">
    <source>
        <dbReference type="SAM" id="MobiDB-lite"/>
    </source>
</evidence>
<sequence length="146" mass="15574">MKMAASKCGMPRYMCSRCTYDAEKVPNGEAERKQTPGAAGDTNAAAATPAGGADAMDRSVQMRTKPRNKRTGLDNLDTNSLARPSSHHGQANGVHKRDSSVKRHSKGPHDVPDADTRSVASGTSNRPKHKGPPAHGYRKKDGGKKK</sequence>
<feature type="compositionally biased region" description="Basic residues" evidence="1">
    <location>
        <begin position="126"/>
        <end position="146"/>
    </location>
</feature>
<protein>
    <submittedName>
        <fullName evidence="2">Uncharacterized protein</fullName>
    </submittedName>
</protein>
<dbReference type="EMBL" id="JAODUO010000697">
    <property type="protein sequence ID" value="KAK2175915.1"/>
    <property type="molecule type" value="Genomic_DNA"/>
</dbReference>
<dbReference type="Proteomes" id="UP001209878">
    <property type="component" value="Unassembled WGS sequence"/>
</dbReference>
<feature type="compositionally biased region" description="Low complexity" evidence="1">
    <location>
        <begin position="36"/>
        <end position="54"/>
    </location>
</feature>
<evidence type="ECO:0000313" key="3">
    <source>
        <dbReference type="Proteomes" id="UP001209878"/>
    </source>
</evidence>
<dbReference type="AlphaFoldDB" id="A0AAD9NMX3"/>
<proteinExistence type="predicted"/>
<feature type="region of interest" description="Disordered" evidence="1">
    <location>
        <begin position="27"/>
        <end position="146"/>
    </location>
</feature>